<dbReference type="GO" id="GO:0004376">
    <property type="term" value="F:GPI mannosyltransferase activity"/>
    <property type="evidence" value="ECO:0007669"/>
    <property type="project" value="InterPro"/>
</dbReference>
<dbReference type="GO" id="GO:0006506">
    <property type="term" value="P:GPI anchor biosynthetic process"/>
    <property type="evidence" value="ECO:0007669"/>
    <property type="project" value="UniProtKB-UniPathway"/>
</dbReference>
<evidence type="ECO:0000256" key="11">
    <source>
        <dbReference type="ARBA" id="ARBA00023136"/>
    </source>
</evidence>
<dbReference type="Pfam" id="PF05007">
    <property type="entry name" value="Mannosyl_trans"/>
    <property type="match status" value="1"/>
</dbReference>
<evidence type="ECO:0000256" key="3">
    <source>
        <dbReference type="ARBA" id="ARBA00011071"/>
    </source>
</evidence>
<evidence type="ECO:0000313" key="15">
    <source>
        <dbReference type="EMBL" id="TFY57199.1"/>
    </source>
</evidence>
<comment type="subcellular location">
    <subcellularLocation>
        <location evidence="1 13">Endoplasmic reticulum membrane</location>
        <topology evidence="1 13">Multi-pass membrane protein</topology>
    </subcellularLocation>
</comment>
<feature type="transmembrane region" description="Helical" evidence="13">
    <location>
        <begin position="278"/>
        <end position="299"/>
    </location>
</feature>
<dbReference type="GO" id="GO:0005789">
    <property type="term" value="C:endoplasmic reticulum membrane"/>
    <property type="evidence" value="ECO:0007669"/>
    <property type="project" value="UniProtKB-SubCell"/>
</dbReference>
<evidence type="ECO:0000256" key="5">
    <source>
        <dbReference type="ARBA" id="ARBA00022502"/>
    </source>
</evidence>
<evidence type="ECO:0000256" key="2">
    <source>
        <dbReference type="ARBA" id="ARBA00004687"/>
    </source>
</evidence>
<keyword evidence="9 13" id="KW-0256">Endoplasmic reticulum</keyword>
<dbReference type="EMBL" id="SEOQ01000768">
    <property type="protein sequence ID" value="TFY57199.1"/>
    <property type="molecule type" value="Genomic_DNA"/>
</dbReference>
<dbReference type="GO" id="GO:1990529">
    <property type="term" value="C:glycosylphosphatidylinositol-mannosyltransferase I complex"/>
    <property type="evidence" value="ECO:0007669"/>
    <property type="project" value="TreeGrafter"/>
</dbReference>
<name>A0A4Y9Y8P5_9AGAM</name>
<evidence type="ECO:0000256" key="12">
    <source>
        <dbReference type="ARBA" id="ARBA00025399"/>
    </source>
</evidence>
<organism evidence="15 16">
    <name type="scientific">Dentipellis fragilis</name>
    <dbReference type="NCBI Taxonomy" id="205917"/>
    <lineage>
        <taxon>Eukaryota</taxon>
        <taxon>Fungi</taxon>
        <taxon>Dikarya</taxon>
        <taxon>Basidiomycota</taxon>
        <taxon>Agaricomycotina</taxon>
        <taxon>Agaricomycetes</taxon>
        <taxon>Russulales</taxon>
        <taxon>Hericiaceae</taxon>
        <taxon>Dentipellis</taxon>
    </lineage>
</organism>
<feature type="transmembrane region" description="Helical" evidence="13">
    <location>
        <begin position="414"/>
        <end position="432"/>
    </location>
</feature>
<evidence type="ECO:0000256" key="6">
    <source>
        <dbReference type="ARBA" id="ARBA00022676"/>
    </source>
</evidence>
<sequence>MQCHVRTQQTATNWRAWTVLVASALLRVALILYSEWHDAHSVVKYTDVDYRVFSDATRFTLNPGPGNRAQGPLGKWVNIGDPYTRETYRYTPLLALLLAPNEWIHGSFGKYLFAGCDILAGVLMHKLLVSPMTHPPKVPERRSPKAQCADGSDPADNARNRPAADAEAIARRATILASVHLLDPFVFSISTRGSSESVLLLLVLLTLFCALRGRWAATALLLGLSTHWKIYPVIYGAACVGVIGSEGDSGVEIEQDQGRWTAARRYFKTIVNARTAQFALLSAGTFFALGAAIWGHPFLYETYLYHLHRLDYRHNFSPYFYQIYLTYPGAGISASASGLPLWRRVVRSPFASFAPQMALALGAGLLFGRKRENLVFAWFVQTAAFVLFNKYFLWYLVFIPLLIPRLSITPLRGLLYLAIWFGVQALWLSQAYKLEFLGEPVFERLDPFGLRFSPALGRSSRVFLDTRMSNVVHQNTDLFIRPSAPSRTSMTFPTSACMRASMQWSGEHYRSLIYGRVLTVVWKSRNALAWRVSMPISHDVGAQFMRTRGKDLLMRWAHGASAVLTLCEILWGDVVILLVLFHYKQLLVDLDDEGSMAGTAAGKPEFAEGVFDVLGYIDGMRLEGGSAGLGGSSGGTCHGGQERDAIR</sequence>
<dbReference type="Proteomes" id="UP000298327">
    <property type="component" value="Unassembled WGS sequence"/>
</dbReference>
<dbReference type="PANTHER" id="PTHR12886">
    <property type="entry name" value="PIG-M MANNOSYLTRANSFERASE"/>
    <property type="match status" value="1"/>
</dbReference>
<dbReference type="GO" id="GO:0051751">
    <property type="term" value="F:alpha-1,4-mannosyltransferase activity"/>
    <property type="evidence" value="ECO:0007669"/>
    <property type="project" value="InterPro"/>
</dbReference>
<keyword evidence="7 13" id="KW-0808">Transferase</keyword>
<feature type="region of interest" description="Disordered" evidence="14">
    <location>
        <begin position="134"/>
        <end position="163"/>
    </location>
</feature>
<feature type="transmembrane region" description="Helical" evidence="13">
    <location>
        <begin position="319"/>
        <end position="342"/>
    </location>
</feature>
<dbReference type="OrthoDB" id="1741594at2759"/>
<dbReference type="EC" id="2.4.1.-" evidence="13"/>
<dbReference type="PANTHER" id="PTHR12886:SF0">
    <property type="entry name" value="GPI MANNOSYLTRANSFERASE 1"/>
    <property type="match status" value="1"/>
</dbReference>
<dbReference type="AlphaFoldDB" id="A0A4Y9Y8P5"/>
<keyword evidence="11 13" id="KW-0472">Membrane</keyword>
<comment type="pathway">
    <text evidence="2 13">Glycolipid biosynthesis; glycosylphosphatidylinositol-anchor biosynthesis.</text>
</comment>
<accession>A0A4Y9Y8P5</accession>
<comment type="caution">
    <text evidence="15">The sequence shown here is derived from an EMBL/GenBank/DDBJ whole genome shotgun (WGS) entry which is preliminary data.</text>
</comment>
<keyword evidence="16" id="KW-1185">Reference proteome</keyword>
<evidence type="ECO:0000256" key="4">
    <source>
        <dbReference type="ARBA" id="ARBA00013797"/>
    </source>
</evidence>
<dbReference type="UniPathway" id="UPA00196"/>
<keyword evidence="5 13" id="KW-0337">GPI-anchor biosynthesis</keyword>
<keyword evidence="8 13" id="KW-0812">Transmembrane</keyword>
<protein>
    <recommendedName>
        <fullName evidence="4 13">GPI mannosyltransferase 1</fullName>
        <ecNumber evidence="13">2.4.1.-</ecNumber>
    </recommendedName>
    <alternativeName>
        <fullName evidence="13">GPI mannosyltransferase I</fullName>
    </alternativeName>
</protein>
<evidence type="ECO:0000256" key="13">
    <source>
        <dbReference type="RuleBase" id="RU365064"/>
    </source>
</evidence>
<evidence type="ECO:0000256" key="1">
    <source>
        <dbReference type="ARBA" id="ARBA00004477"/>
    </source>
</evidence>
<proteinExistence type="inferred from homology"/>
<evidence type="ECO:0000256" key="7">
    <source>
        <dbReference type="ARBA" id="ARBA00022679"/>
    </source>
</evidence>
<keyword evidence="10 13" id="KW-1133">Transmembrane helix</keyword>
<feature type="transmembrane region" description="Helical" evidence="13">
    <location>
        <begin position="374"/>
        <end position="402"/>
    </location>
</feature>
<comment type="caution">
    <text evidence="13">Lacks conserved residue(s) required for the propagation of feature annotation.</text>
</comment>
<evidence type="ECO:0000256" key="8">
    <source>
        <dbReference type="ARBA" id="ARBA00022692"/>
    </source>
</evidence>
<gene>
    <name evidence="15" type="ORF">EVG20_g8637</name>
</gene>
<dbReference type="InterPro" id="IPR007704">
    <property type="entry name" value="PIG-M"/>
</dbReference>
<feature type="transmembrane region" description="Helical" evidence="13">
    <location>
        <begin position="349"/>
        <end position="368"/>
    </location>
</feature>
<evidence type="ECO:0000256" key="10">
    <source>
        <dbReference type="ARBA" id="ARBA00022989"/>
    </source>
</evidence>
<dbReference type="STRING" id="205917.A0A4Y9Y8P5"/>
<comment type="similarity">
    <text evidence="3 13">Belongs to the PIGM family.</text>
</comment>
<evidence type="ECO:0000313" key="16">
    <source>
        <dbReference type="Proteomes" id="UP000298327"/>
    </source>
</evidence>
<evidence type="ECO:0000256" key="9">
    <source>
        <dbReference type="ARBA" id="ARBA00022824"/>
    </source>
</evidence>
<keyword evidence="6 13" id="KW-0328">Glycosyltransferase</keyword>
<reference evidence="15 16" key="1">
    <citation type="submission" date="2019-02" db="EMBL/GenBank/DDBJ databases">
        <title>Genome sequencing of the rare red list fungi Dentipellis fragilis.</title>
        <authorList>
            <person name="Buettner E."/>
            <person name="Kellner H."/>
        </authorList>
    </citation>
    <scope>NUCLEOTIDE SEQUENCE [LARGE SCALE GENOMIC DNA]</scope>
    <source>
        <strain evidence="15 16">DSM 105465</strain>
    </source>
</reference>
<comment type="function">
    <text evidence="12 13">Mannosyltransferase involved in glycosylphosphatidylinositol-anchor biosynthesis. Transfers the first alpha-1,4-mannose to GlcN-acyl-PI during GPI precursor assembly. Required for cell wall integrity.</text>
</comment>
<evidence type="ECO:0000256" key="14">
    <source>
        <dbReference type="SAM" id="MobiDB-lite"/>
    </source>
</evidence>